<name>X1QRI2_9ZZZZ</name>
<accession>X1QRI2</accession>
<comment type="caution">
    <text evidence="1">The sequence shown here is derived from an EMBL/GenBank/DDBJ whole genome shotgun (WGS) entry which is preliminary data.</text>
</comment>
<reference evidence="1" key="1">
    <citation type="journal article" date="2014" name="Front. Microbiol.">
        <title>High frequency of phylogenetically diverse reductive dehalogenase-homologous genes in deep subseafloor sedimentary metagenomes.</title>
        <authorList>
            <person name="Kawai M."/>
            <person name="Futagami T."/>
            <person name="Toyoda A."/>
            <person name="Takaki Y."/>
            <person name="Nishi S."/>
            <person name="Hori S."/>
            <person name="Arai W."/>
            <person name="Tsubouchi T."/>
            <person name="Morono Y."/>
            <person name="Uchiyama I."/>
            <person name="Ito T."/>
            <person name="Fujiyama A."/>
            <person name="Inagaki F."/>
            <person name="Takami H."/>
        </authorList>
    </citation>
    <scope>NUCLEOTIDE SEQUENCE</scope>
    <source>
        <strain evidence="1">Expedition CK06-06</strain>
    </source>
</reference>
<protein>
    <submittedName>
        <fullName evidence="1">Uncharacterized protein</fullName>
    </submittedName>
</protein>
<evidence type="ECO:0000313" key="1">
    <source>
        <dbReference type="EMBL" id="GAI70858.1"/>
    </source>
</evidence>
<feature type="non-terminal residue" evidence="1">
    <location>
        <position position="1"/>
    </location>
</feature>
<dbReference type="AlphaFoldDB" id="X1QRI2"/>
<organism evidence="1">
    <name type="scientific">marine sediment metagenome</name>
    <dbReference type="NCBI Taxonomy" id="412755"/>
    <lineage>
        <taxon>unclassified sequences</taxon>
        <taxon>metagenomes</taxon>
        <taxon>ecological metagenomes</taxon>
    </lineage>
</organism>
<proteinExistence type="predicted"/>
<sequence>GKHINTVLITTMLNDFSQPRLTTPEERVKLLNSIFAGSIR</sequence>
<dbReference type="EMBL" id="BARW01002382">
    <property type="protein sequence ID" value="GAI70858.1"/>
    <property type="molecule type" value="Genomic_DNA"/>
</dbReference>
<gene>
    <name evidence="1" type="ORF">S12H4_06693</name>
</gene>